<dbReference type="GO" id="GO:0051087">
    <property type="term" value="F:protein-folding chaperone binding"/>
    <property type="evidence" value="ECO:0007669"/>
    <property type="project" value="TreeGrafter"/>
</dbReference>
<organism evidence="3">
    <name type="scientific">marine metagenome</name>
    <dbReference type="NCBI Taxonomy" id="408172"/>
    <lineage>
        <taxon>unclassified sequences</taxon>
        <taxon>metagenomes</taxon>
        <taxon>ecological metagenomes</taxon>
    </lineage>
</organism>
<accession>A0A381PIJ0</accession>
<dbReference type="GO" id="GO:0005524">
    <property type="term" value="F:ATP binding"/>
    <property type="evidence" value="ECO:0007669"/>
    <property type="project" value="InterPro"/>
</dbReference>
<proteinExistence type="inferred from homology"/>
<gene>
    <name evidence="3" type="ORF">METZ01_LOCUS18117</name>
</gene>
<keyword evidence="2" id="KW-0143">Chaperone</keyword>
<dbReference type="GO" id="GO:0051082">
    <property type="term" value="F:unfolded protein binding"/>
    <property type="evidence" value="ECO:0007669"/>
    <property type="project" value="TreeGrafter"/>
</dbReference>
<dbReference type="AlphaFoldDB" id="A0A381PIJ0"/>
<dbReference type="NCBIfam" id="NF001527">
    <property type="entry name" value="PRK00364.1-2"/>
    <property type="match status" value="1"/>
</dbReference>
<dbReference type="Gene3D" id="2.30.33.40">
    <property type="entry name" value="GroES chaperonin"/>
    <property type="match status" value="1"/>
</dbReference>
<dbReference type="PANTHER" id="PTHR10772:SF58">
    <property type="entry name" value="CO-CHAPERONIN GROES"/>
    <property type="match status" value="1"/>
</dbReference>
<dbReference type="GO" id="GO:0044183">
    <property type="term" value="F:protein folding chaperone"/>
    <property type="evidence" value="ECO:0007669"/>
    <property type="project" value="InterPro"/>
</dbReference>
<protein>
    <recommendedName>
        <fullName evidence="4">10 kDa chaperonin</fullName>
    </recommendedName>
</protein>
<evidence type="ECO:0000313" key="3">
    <source>
        <dbReference type="EMBL" id="SUZ65263.1"/>
    </source>
</evidence>
<comment type="similarity">
    <text evidence="1">Belongs to the GroES chaperonin family.</text>
</comment>
<dbReference type="PROSITE" id="PS00681">
    <property type="entry name" value="CHAPERONINS_CPN10"/>
    <property type="match status" value="1"/>
</dbReference>
<reference evidence="3" key="1">
    <citation type="submission" date="2018-05" db="EMBL/GenBank/DDBJ databases">
        <authorList>
            <person name="Lanie J.A."/>
            <person name="Ng W.-L."/>
            <person name="Kazmierczak K.M."/>
            <person name="Andrzejewski T.M."/>
            <person name="Davidsen T.M."/>
            <person name="Wayne K.J."/>
            <person name="Tettelin H."/>
            <person name="Glass J.I."/>
            <person name="Rusch D."/>
            <person name="Podicherti R."/>
            <person name="Tsui H.-C.T."/>
            <person name="Winkler M.E."/>
        </authorList>
    </citation>
    <scope>NUCLEOTIDE SEQUENCE</scope>
</reference>
<dbReference type="SUPFAM" id="SSF50129">
    <property type="entry name" value="GroES-like"/>
    <property type="match status" value="1"/>
</dbReference>
<dbReference type="FunFam" id="2.30.33.40:FF:000001">
    <property type="entry name" value="10 kDa chaperonin"/>
    <property type="match status" value="1"/>
</dbReference>
<sequence length="100" mass="10696">MGDGASNVRPLSDRVVVKPLEEAEQMKGSIYIPDTAKEKPSQGEIIAVGPGKMSDEGARIEPDVTVGDKVLYGKYSGTDVTLDGDEYLILRESDILAIVS</sequence>
<dbReference type="NCBIfam" id="NF001533">
    <property type="entry name" value="PRK00364.2-4"/>
    <property type="match status" value="1"/>
</dbReference>
<name>A0A381PIJ0_9ZZZZ</name>
<dbReference type="InterPro" id="IPR018369">
    <property type="entry name" value="Chaprnonin_Cpn10_CS"/>
</dbReference>
<dbReference type="InterPro" id="IPR037124">
    <property type="entry name" value="Chaperonin_GroES_sf"/>
</dbReference>
<dbReference type="PRINTS" id="PR00297">
    <property type="entry name" value="CHAPERONIN10"/>
</dbReference>
<evidence type="ECO:0008006" key="4">
    <source>
        <dbReference type="Google" id="ProtNLM"/>
    </source>
</evidence>
<dbReference type="NCBIfam" id="NF001531">
    <property type="entry name" value="PRK00364.2-2"/>
    <property type="match status" value="1"/>
</dbReference>
<dbReference type="GO" id="GO:0046872">
    <property type="term" value="F:metal ion binding"/>
    <property type="evidence" value="ECO:0007669"/>
    <property type="project" value="TreeGrafter"/>
</dbReference>
<dbReference type="InterPro" id="IPR011032">
    <property type="entry name" value="GroES-like_sf"/>
</dbReference>
<evidence type="ECO:0000256" key="1">
    <source>
        <dbReference type="ARBA" id="ARBA00006975"/>
    </source>
</evidence>
<dbReference type="Pfam" id="PF00166">
    <property type="entry name" value="Cpn10"/>
    <property type="match status" value="1"/>
</dbReference>
<dbReference type="HAMAP" id="MF_00580">
    <property type="entry name" value="CH10"/>
    <property type="match status" value="1"/>
</dbReference>
<dbReference type="InterPro" id="IPR020818">
    <property type="entry name" value="Chaperonin_GroES"/>
</dbReference>
<dbReference type="EMBL" id="UINC01000954">
    <property type="protein sequence ID" value="SUZ65263.1"/>
    <property type="molecule type" value="Genomic_DNA"/>
</dbReference>
<dbReference type="SMART" id="SM00883">
    <property type="entry name" value="Cpn10"/>
    <property type="match status" value="1"/>
</dbReference>
<dbReference type="NCBIfam" id="NF001534">
    <property type="entry name" value="PRK00364.2-5"/>
    <property type="match status" value="1"/>
</dbReference>
<dbReference type="PANTHER" id="PTHR10772">
    <property type="entry name" value="10 KDA HEAT SHOCK PROTEIN"/>
    <property type="match status" value="1"/>
</dbReference>
<dbReference type="CDD" id="cd00320">
    <property type="entry name" value="cpn10"/>
    <property type="match status" value="1"/>
</dbReference>
<evidence type="ECO:0000256" key="2">
    <source>
        <dbReference type="ARBA" id="ARBA00023186"/>
    </source>
</evidence>